<keyword evidence="2" id="KW-0472">Membrane</keyword>
<protein>
    <submittedName>
        <fullName evidence="3">Uncharacterized protein</fullName>
    </submittedName>
</protein>
<accession>A0ABI7ZHV6</accession>
<keyword evidence="4" id="KW-1185">Reference proteome</keyword>
<dbReference type="Proteomes" id="UP000823872">
    <property type="component" value="Chromosome B4"/>
</dbReference>
<reference evidence="3" key="3">
    <citation type="submission" date="2025-09" db="UniProtKB">
        <authorList>
            <consortium name="Ensembl"/>
        </authorList>
    </citation>
    <scope>IDENTIFICATION</scope>
    <source>
        <strain evidence="3">breed Abyssinian</strain>
    </source>
</reference>
<feature type="compositionally biased region" description="Basic and acidic residues" evidence="1">
    <location>
        <begin position="139"/>
        <end position="158"/>
    </location>
</feature>
<keyword evidence="2" id="KW-0812">Transmembrane</keyword>
<organism evidence="3 4">
    <name type="scientific">Felis catus</name>
    <name type="common">Cat</name>
    <name type="synonym">Felis silvestris catus</name>
    <dbReference type="NCBI Taxonomy" id="9685"/>
    <lineage>
        <taxon>Eukaryota</taxon>
        <taxon>Metazoa</taxon>
        <taxon>Chordata</taxon>
        <taxon>Craniata</taxon>
        <taxon>Vertebrata</taxon>
        <taxon>Euteleostomi</taxon>
        <taxon>Mammalia</taxon>
        <taxon>Eutheria</taxon>
        <taxon>Laurasiatheria</taxon>
        <taxon>Carnivora</taxon>
        <taxon>Feliformia</taxon>
        <taxon>Felidae</taxon>
        <taxon>Felinae</taxon>
        <taxon>Felis</taxon>
    </lineage>
</organism>
<dbReference type="RefSeq" id="XP_044918399.1">
    <property type="nucleotide sequence ID" value="XM_045062464.1"/>
</dbReference>
<reference evidence="3 4" key="1">
    <citation type="submission" date="2021-02" db="EMBL/GenBank/DDBJ databases">
        <title>Safari Cat Assemblies.</title>
        <authorList>
            <person name="Bredemeyer K.R."/>
            <person name="Murphy W.J."/>
        </authorList>
    </citation>
    <scope>NUCLEOTIDE SEQUENCE [LARGE SCALE GENOMIC DNA]</scope>
</reference>
<dbReference type="GeneID" id="105260774"/>
<feature type="transmembrane region" description="Helical" evidence="2">
    <location>
        <begin position="55"/>
        <end position="72"/>
    </location>
</feature>
<gene>
    <name evidence="3" type="primary">LOC105260774</name>
</gene>
<feature type="region of interest" description="Disordered" evidence="1">
    <location>
        <begin position="1"/>
        <end position="22"/>
    </location>
</feature>
<reference evidence="3" key="2">
    <citation type="submission" date="2025-08" db="UniProtKB">
        <authorList>
            <consortium name="Ensembl"/>
        </authorList>
    </citation>
    <scope>IDENTIFICATION</scope>
    <source>
        <strain evidence="3">breed Abyssinian</strain>
    </source>
</reference>
<sequence>MSHTDTTLLAKGRGRAPAPHTEPGCSALHGLGPGARGRLKMVFGLCCQRERLYKSLYIVQVFVLAGVVYYYFQESVGKPVPDHEIAGESSQPVGETLRPVWGLMDKCYPATTQRRRVRSGKKQASEAMTPKATGGLNDAAKEDPDILAQREGEGRAPEAEAASSIPARREKAEEEEVAGIPDWEDNKKVRKEMAIYPSEASEVASEEERPGAWVPQLLRRLWLGWFPAPDTRKTQNHE</sequence>
<keyword evidence="2" id="KW-1133">Transmembrane helix</keyword>
<evidence type="ECO:0000313" key="4">
    <source>
        <dbReference type="Proteomes" id="UP000823872"/>
    </source>
</evidence>
<evidence type="ECO:0000256" key="2">
    <source>
        <dbReference type="SAM" id="Phobius"/>
    </source>
</evidence>
<dbReference type="Ensembl" id="ENSFCTT00005064423.1">
    <property type="protein sequence ID" value="ENSFCTP00005046776.1"/>
    <property type="gene ID" value="ENSFCTG00005022525.1"/>
</dbReference>
<name>A0ABI7ZHV6_FELCA</name>
<evidence type="ECO:0000313" key="3">
    <source>
        <dbReference type="Ensembl" id="ENSFCTP00005046776.1"/>
    </source>
</evidence>
<proteinExistence type="predicted"/>
<feature type="region of interest" description="Disordered" evidence="1">
    <location>
        <begin position="112"/>
        <end position="185"/>
    </location>
</feature>
<dbReference type="GeneTree" id="ENSGT00500000045764"/>
<evidence type="ECO:0000256" key="1">
    <source>
        <dbReference type="SAM" id="MobiDB-lite"/>
    </source>
</evidence>